<sequence>MKTIATATTQTSDVRYKTAIKTSDFALVADEPVHAGGQNAGPAPYDYLLAGLGACTSITLQMYAEHKGWNLGELSIALHLQKDKEGNTHIERVLTTTELLSDEQREKLLDIASKTPVTKTLLQGATINTQYSNQ</sequence>
<dbReference type="InterPro" id="IPR036102">
    <property type="entry name" value="OsmC/Ohrsf"/>
</dbReference>
<protein>
    <submittedName>
        <fullName evidence="1">Osmotically inducible protein C</fullName>
    </submittedName>
</protein>
<dbReference type="Proteomes" id="UP000192132">
    <property type="component" value="Unassembled WGS sequence"/>
</dbReference>
<dbReference type="RefSeq" id="WP_076878179.1">
    <property type="nucleotide sequence ID" value="NZ_MLCN01000022.1"/>
</dbReference>
<evidence type="ECO:0000313" key="1">
    <source>
        <dbReference type="EMBL" id="ONG39814.1"/>
    </source>
</evidence>
<proteinExistence type="predicted"/>
<dbReference type="AlphaFoldDB" id="A0A1S8CV08"/>
<gene>
    <name evidence="1" type="ORF">BKE30_08530</name>
</gene>
<organism evidence="1 2">
    <name type="scientific">Alkanindiges hydrocarboniclasticus</name>
    <dbReference type="NCBI Taxonomy" id="1907941"/>
    <lineage>
        <taxon>Bacteria</taxon>
        <taxon>Pseudomonadati</taxon>
        <taxon>Pseudomonadota</taxon>
        <taxon>Gammaproteobacteria</taxon>
        <taxon>Moraxellales</taxon>
        <taxon>Moraxellaceae</taxon>
        <taxon>Alkanindiges</taxon>
    </lineage>
</organism>
<reference evidence="1 2" key="1">
    <citation type="submission" date="2016-10" db="EMBL/GenBank/DDBJ databases">
        <title>Draft Genome sequence of Alkanindiges sp. strain H1.</title>
        <authorList>
            <person name="Subhash Y."/>
            <person name="Lee S."/>
        </authorList>
    </citation>
    <scope>NUCLEOTIDE SEQUENCE [LARGE SCALE GENOMIC DNA]</scope>
    <source>
        <strain evidence="1 2">H1</strain>
    </source>
</reference>
<dbReference type="OrthoDB" id="9789573at2"/>
<dbReference type="Pfam" id="PF02566">
    <property type="entry name" value="OsmC"/>
    <property type="match status" value="1"/>
</dbReference>
<dbReference type="InterPro" id="IPR015946">
    <property type="entry name" value="KH_dom-like_a/b"/>
</dbReference>
<dbReference type="InterPro" id="IPR003718">
    <property type="entry name" value="OsmC/Ohr_fam"/>
</dbReference>
<dbReference type="PANTHER" id="PTHR39624">
    <property type="entry name" value="PROTEIN INVOLVED IN RIMO-MEDIATED BETA-METHYLTHIOLATION OF RIBOSOMAL PROTEIN S12 YCAO"/>
    <property type="match status" value="1"/>
</dbReference>
<evidence type="ECO:0000313" key="2">
    <source>
        <dbReference type="Proteomes" id="UP000192132"/>
    </source>
</evidence>
<comment type="caution">
    <text evidence="1">The sequence shown here is derived from an EMBL/GenBank/DDBJ whole genome shotgun (WGS) entry which is preliminary data.</text>
</comment>
<name>A0A1S8CV08_9GAMM</name>
<dbReference type="SUPFAM" id="SSF82784">
    <property type="entry name" value="OsmC-like"/>
    <property type="match status" value="1"/>
</dbReference>
<dbReference type="PANTHER" id="PTHR39624:SF2">
    <property type="entry name" value="OSMC-LIKE PROTEIN"/>
    <property type="match status" value="1"/>
</dbReference>
<dbReference type="STRING" id="1907941.BKE30_08530"/>
<accession>A0A1S8CV08</accession>
<keyword evidence="2" id="KW-1185">Reference proteome</keyword>
<dbReference type="EMBL" id="MLCN01000022">
    <property type="protein sequence ID" value="ONG39814.1"/>
    <property type="molecule type" value="Genomic_DNA"/>
</dbReference>
<dbReference type="Gene3D" id="3.30.300.20">
    <property type="match status" value="1"/>
</dbReference>